<feature type="chain" id="PRO_5008676863" evidence="7">
    <location>
        <begin position="32"/>
        <end position="149"/>
    </location>
</feature>
<dbReference type="EMBL" id="FLRA01000002">
    <property type="protein sequence ID" value="SBT16389.1"/>
    <property type="molecule type" value="Genomic_DNA"/>
</dbReference>
<protein>
    <submittedName>
        <fullName evidence="9">Cytochrome c5</fullName>
    </submittedName>
</protein>
<feature type="domain" description="Cytochrome c" evidence="8">
    <location>
        <begin position="68"/>
        <end position="148"/>
    </location>
</feature>
<dbReference type="Pfam" id="PF13442">
    <property type="entry name" value="Cytochrome_CBB3"/>
    <property type="match status" value="1"/>
</dbReference>
<dbReference type="InterPro" id="IPR009056">
    <property type="entry name" value="Cyt_c-like_dom"/>
</dbReference>
<dbReference type="PANTHER" id="PTHR40942">
    <property type="match status" value="1"/>
</dbReference>
<dbReference type="Gene3D" id="1.10.760.10">
    <property type="entry name" value="Cytochrome c-like domain"/>
    <property type="match status" value="1"/>
</dbReference>
<keyword evidence="7" id="KW-0732">Signal</keyword>
<dbReference type="PROSITE" id="PS51007">
    <property type="entry name" value="CYTC"/>
    <property type="match status" value="1"/>
</dbReference>
<dbReference type="SUPFAM" id="SSF46626">
    <property type="entry name" value="Cytochrome c"/>
    <property type="match status" value="1"/>
</dbReference>
<feature type="signal peptide" evidence="7">
    <location>
        <begin position="1"/>
        <end position="31"/>
    </location>
</feature>
<accession>A0A1C3JMM3</accession>
<dbReference type="Proteomes" id="UP000092840">
    <property type="component" value="Unassembled WGS sequence"/>
</dbReference>
<keyword evidence="3 6" id="KW-0479">Metal-binding</keyword>
<dbReference type="GO" id="GO:0009055">
    <property type="term" value="F:electron transfer activity"/>
    <property type="evidence" value="ECO:0007669"/>
    <property type="project" value="InterPro"/>
</dbReference>
<reference evidence="10 11" key="2">
    <citation type="submission" date="2016-06" db="EMBL/GenBank/DDBJ databases">
        <authorList>
            <person name="Rodrigo-Torres L."/>
            <person name="Arahal D.R."/>
        </authorList>
    </citation>
    <scope>NUCLEOTIDE SEQUENCE [LARGE SCALE GENOMIC DNA]</scope>
    <source>
        <strain evidence="10 11">CECT 5116</strain>
    </source>
</reference>
<evidence type="ECO:0000256" key="6">
    <source>
        <dbReference type="PROSITE-ProRule" id="PRU00433"/>
    </source>
</evidence>
<dbReference type="PRINTS" id="PR00607">
    <property type="entry name" value="CYTCHROMECIE"/>
</dbReference>
<evidence type="ECO:0000313" key="12">
    <source>
        <dbReference type="Proteomes" id="UP000092871"/>
    </source>
</evidence>
<keyword evidence="1" id="KW-0813">Transport</keyword>
<evidence type="ECO:0000256" key="3">
    <source>
        <dbReference type="ARBA" id="ARBA00022723"/>
    </source>
</evidence>
<keyword evidence="11" id="KW-1185">Reference proteome</keyword>
<dbReference type="EMBL" id="FLRB01000012">
    <property type="protein sequence ID" value="SBT21437.1"/>
    <property type="molecule type" value="Genomic_DNA"/>
</dbReference>
<keyword evidence="5 6" id="KW-0408">Iron</keyword>
<proteinExistence type="predicted"/>
<keyword evidence="2 6" id="KW-0349">Heme</keyword>
<sequence>MSSLIKIFSRKLFTLMSIAGVAALMSSTVSAIGQSPEDITARVAPIGNVCISGEECEVSSAATVAANDGPRSGEAIYNQFCTACHSVGVAGAPKFGNAGDWAPRVAKGFDSMMTNAINGINAMPPLGTCTTCSDDEIKGAIEYMVDNSQ</sequence>
<dbReference type="GO" id="GO:0005506">
    <property type="term" value="F:iron ion binding"/>
    <property type="evidence" value="ECO:0007669"/>
    <property type="project" value="InterPro"/>
</dbReference>
<evidence type="ECO:0000256" key="4">
    <source>
        <dbReference type="ARBA" id="ARBA00022982"/>
    </source>
</evidence>
<evidence type="ECO:0000313" key="9">
    <source>
        <dbReference type="EMBL" id="SBT16389.1"/>
    </source>
</evidence>
<name>A0A1C3JMM3_9GAMM</name>
<evidence type="ECO:0000256" key="7">
    <source>
        <dbReference type="SAM" id="SignalP"/>
    </source>
</evidence>
<dbReference type="Proteomes" id="UP000092871">
    <property type="component" value="Unassembled WGS sequence"/>
</dbReference>
<dbReference type="AlphaFoldDB" id="A0A1C3JMM3"/>
<evidence type="ECO:0000313" key="11">
    <source>
        <dbReference type="Proteomes" id="UP000092840"/>
    </source>
</evidence>
<evidence type="ECO:0000256" key="5">
    <source>
        <dbReference type="ARBA" id="ARBA00023004"/>
    </source>
</evidence>
<evidence type="ECO:0000259" key="8">
    <source>
        <dbReference type="PROSITE" id="PS51007"/>
    </source>
</evidence>
<dbReference type="RefSeq" id="WP_244502940.1">
    <property type="nucleotide sequence ID" value="NZ_FLRA01000002.1"/>
</dbReference>
<reference evidence="9 12" key="1">
    <citation type="submission" date="2016-06" db="EMBL/GenBank/DDBJ databases">
        <authorList>
            <person name="Kjaerup R.B."/>
            <person name="Dalgaard T.S."/>
            <person name="Juul-Madsen H.R."/>
        </authorList>
    </citation>
    <scope>NUCLEOTIDE SEQUENCE [LARGE SCALE GENOMIC DNA]</scope>
    <source>
        <strain evidence="9 12">CECT 5115</strain>
    </source>
</reference>
<dbReference type="InterPro" id="IPR036909">
    <property type="entry name" value="Cyt_c-like_dom_sf"/>
</dbReference>
<evidence type="ECO:0000313" key="10">
    <source>
        <dbReference type="EMBL" id="SBT21437.1"/>
    </source>
</evidence>
<evidence type="ECO:0000256" key="1">
    <source>
        <dbReference type="ARBA" id="ARBA00022448"/>
    </source>
</evidence>
<gene>
    <name evidence="9" type="ORF">MGA5115_00470</name>
    <name evidence="10" type="ORF">MGA5116_02031</name>
</gene>
<dbReference type="GO" id="GO:0020037">
    <property type="term" value="F:heme binding"/>
    <property type="evidence" value="ECO:0007669"/>
    <property type="project" value="InterPro"/>
</dbReference>
<keyword evidence="4" id="KW-0249">Electron transport</keyword>
<dbReference type="InterPro" id="IPR002323">
    <property type="entry name" value="Cyt_CIE"/>
</dbReference>
<evidence type="ECO:0000256" key="2">
    <source>
        <dbReference type="ARBA" id="ARBA00022617"/>
    </source>
</evidence>
<organism evidence="9 12">
    <name type="scientific">Marinomonas gallaica</name>
    <dbReference type="NCBI Taxonomy" id="1806667"/>
    <lineage>
        <taxon>Bacteria</taxon>
        <taxon>Pseudomonadati</taxon>
        <taxon>Pseudomonadota</taxon>
        <taxon>Gammaproteobacteria</taxon>
        <taxon>Oceanospirillales</taxon>
        <taxon>Oceanospirillaceae</taxon>
        <taxon>Marinomonas</taxon>
    </lineage>
</organism>
<dbReference type="PANTHER" id="PTHR40942:SF4">
    <property type="entry name" value="CYTOCHROME C5"/>
    <property type="match status" value="1"/>
</dbReference>